<evidence type="ECO:0000256" key="3">
    <source>
        <dbReference type="ARBA" id="ARBA00009085"/>
    </source>
</evidence>
<evidence type="ECO:0000256" key="7">
    <source>
        <dbReference type="ARBA" id="ARBA00022801"/>
    </source>
</evidence>
<feature type="domain" description="USP" evidence="14">
    <location>
        <begin position="258"/>
        <end position="472"/>
    </location>
</feature>
<comment type="subcellular location">
    <subcellularLocation>
        <location evidence="2">Nucleus</location>
        <location evidence="2">Nucleolus</location>
    </subcellularLocation>
</comment>
<dbReference type="SUPFAM" id="SSF54001">
    <property type="entry name" value="Cysteine proteinases"/>
    <property type="match status" value="1"/>
</dbReference>
<dbReference type="PROSITE" id="PS50235">
    <property type="entry name" value="USP_3"/>
    <property type="match status" value="1"/>
</dbReference>
<dbReference type="GO" id="GO:0004843">
    <property type="term" value="F:cysteine-type deubiquitinase activity"/>
    <property type="evidence" value="ECO:0007669"/>
    <property type="project" value="UniProtKB-EC"/>
</dbReference>
<evidence type="ECO:0000313" key="15">
    <source>
        <dbReference type="EMBL" id="KAJ6649677.1"/>
    </source>
</evidence>
<evidence type="ECO:0000256" key="8">
    <source>
        <dbReference type="ARBA" id="ARBA00022807"/>
    </source>
</evidence>
<keyword evidence="5" id="KW-0645">Protease</keyword>
<evidence type="ECO:0000256" key="11">
    <source>
        <dbReference type="ARBA" id="ARBA00042154"/>
    </source>
</evidence>
<keyword evidence="6" id="KW-0833">Ubl conjugation pathway</keyword>
<dbReference type="InterPro" id="IPR028889">
    <property type="entry name" value="USP"/>
</dbReference>
<comment type="catalytic activity">
    <reaction evidence="1">
        <text>Thiol-dependent hydrolysis of ester, thioester, amide, peptide and isopeptide bonds formed by the C-terminal Gly of ubiquitin (a 76-residue protein attached to proteins as an intracellular targeting signal).</text>
        <dbReference type="EC" id="3.4.19.12"/>
    </reaction>
</comment>
<evidence type="ECO:0000313" key="16">
    <source>
        <dbReference type="Proteomes" id="UP001151699"/>
    </source>
</evidence>
<protein>
    <recommendedName>
        <fullName evidence="9">Ubiquitin carboxyl-terminal hydrolase 36</fullName>
        <ecNumber evidence="4">3.4.19.12</ecNumber>
    </recommendedName>
    <alternativeName>
        <fullName evidence="12">Deubiquitinating enzyme 36</fullName>
    </alternativeName>
    <alternativeName>
        <fullName evidence="11">Protein scrawny</fullName>
    </alternativeName>
    <alternativeName>
        <fullName evidence="10">Ubiquitin thioesterase 36</fullName>
    </alternativeName>
    <alternativeName>
        <fullName evidence="13">Ubiquitin-specific-processing protease 36</fullName>
    </alternativeName>
</protein>
<gene>
    <name evidence="15" type="primary">Usp36_2</name>
    <name evidence="15" type="ORF">Bhyg_04916</name>
</gene>
<dbReference type="OrthoDB" id="420187at2759"/>
<evidence type="ECO:0000256" key="4">
    <source>
        <dbReference type="ARBA" id="ARBA00012759"/>
    </source>
</evidence>
<dbReference type="EC" id="3.4.19.12" evidence="4"/>
<dbReference type="GO" id="GO:0005730">
    <property type="term" value="C:nucleolus"/>
    <property type="evidence" value="ECO:0007669"/>
    <property type="project" value="UniProtKB-SubCell"/>
</dbReference>
<dbReference type="InterPro" id="IPR018200">
    <property type="entry name" value="USP_CS"/>
</dbReference>
<keyword evidence="7 15" id="KW-0378">Hydrolase</keyword>
<dbReference type="InterPro" id="IPR050164">
    <property type="entry name" value="Peptidase_C19"/>
</dbReference>
<dbReference type="PANTHER" id="PTHR24006">
    <property type="entry name" value="UBIQUITIN CARBOXYL-TERMINAL HYDROLASE"/>
    <property type="match status" value="1"/>
</dbReference>
<accession>A0A9Q0NGV4</accession>
<dbReference type="GO" id="GO:0016579">
    <property type="term" value="P:protein deubiquitination"/>
    <property type="evidence" value="ECO:0007669"/>
    <property type="project" value="InterPro"/>
</dbReference>
<keyword evidence="16" id="KW-1185">Reference proteome</keyword>
<keyword evidence="8" id="KW-0788">Thiol protease</keyword>
<organism evidence="15 16">
    <name type="scientific">Pseudolycoriella hygida</name>
    <dbReference type="NCBI Taxonomy" id="35572"/>
    <lineage>
        <taxon>Eukaryota</taxon>
        <taxon>Metazoa</taxon>
        <taxon>Ecdysozoa</taxon>
        <taxon>Arthropoda</taxon>
        <taxon>Hexapoda</taxon>
        <taxon>Insecta</taxon>
        <taxon>Pterygota</taxon>
        <taxon>Neoptera</taxon>
        <taxon>Endopterygota</taxon>
        <taxon>Diptera</taxon>
        <taxon>Nematocera</taxon>
        <taxon>Sciaroidea</taxon>
        <taxon>Sciaridae</taxon>
        <taxon>Pseudolycoriella</taxon>
    </lineage>
</organism>
<dbReference type="EMBL" id="WJQU01000001">
    <property type="protein sequence ID" value="KAJ6649677.1"/>
    <property type="molecule type" value="Genomic_DNA"/>
</dbReference>
<evidence type="ECO:0000256" key="5">
    <source>
        <dbReference type="ARBA" id="ARBA00022670"/>
    </source>
</evidence>
<dbReference type="PANTHER" id="PTHR24006:SF758">
    <property type="entry name" value="UBIQUITIN CARBOXYL-TERMINAL HYDROLASE 36"/>
    <property type="match status" value="1"/>
</dbReference>
<dbReference type="InterPro" id="IPR001394">
    <property type="entry name" value="Peptidase_C19_UCH"/>
</dbReference>
<dbReference type="GO" id="GO:0005829">
    <property type="term" value="C:cytosol"/>
    <property type="evidence" value="ECO:0007669"/>
    <property type="project" value="TreeGrafter"/>
</dbReference>
<dbReference type="InterPro" id="IPR038765">
    <property type="entry name" value="Papain-like_cys_pep_sf"/>
</dbReference>
<name>A0A9Q0NGV4_9DIPT</name>
<evidence type="ECO:0000256" key="6">
    <source>
        <dbReference type="ARBA" id="ARBA00022786"/>
    </source>
</evidence>
<reference evidence="15" key="1">
    <citation type="submission" date="2022-07" db="EMBL/GenBank/DDBJ databases">
        <authorList>
            <person name="Trinca V."/>
            <person name="Uliana J.V.C."/>
            <person name="Torres T.T."/>
            <person name="Ward R.J."/>
            <person name="Monesi N."/>
        </authorList>
    </citation>
    <scope>NUCLEOTIDE SEQUENCE</scope>
    <source>
        <strain evidence="15">HSMRA1968</strain>
        <tissue evidence="15">Whole embryos</tissue>
    </source>
</reference>
<proteinExistence type="inferred from homology"/>
<evidence type="ECO:0000259" key="14">
    <source>
        <dbReference type="PROSITE" id="PS50235"/>
    </source>
</evidence>
<sequence length="472" mass="52687">MPRMYTGFGKTKTLRLKLEKELRLGCMGQRLKNNENIEVDGSTTEVVGTPIIEKVKVEESTTLEVGTLTIPNNNVDGSTTEVVGTPIIEKVKVEESTTSEVGTLTIPNNNVDGSTTEVVGIPKDGDENETIYNRKRFLRCRTRAKLHKNVMTISQTELPNENLDESIIGKVCRTKNVDVKVLTALANGSSTIQDEGVYGSMTKEVSTTVNLDLNMAESPTLLSNSQSVTENVFPEPETGLYDKKKLGWGNSCYGDTCFGLKNLGNTCYMNSIFQALFSLPVFARWLESEVHTHCADTDDEGSCIICGINSLITSNGDETILRGINLFLLTIAYPLIIKNRQEDAHEFLLILFAIIRETFDSQCEIQIPENDELSLRTNPIDEIFGGYVQSTIKCSVCHTESMTIQSFNGLELVIDNENINSVNDAIKEYFRNIVIGYRCDCYLENQAKSNVLQVYRIQTYPHVLCIQLKFRS</sequence>
<evidence type="ECO:0000256" key="10">
    <source>
        <dbReference type="ARBA" id="ARBA00041300"/>
    </source>
</evidence>
<dbReference type="GO" id="GO:0006508">
    <property type="term" value="P:proteolysis"/>
    <property type="evidence" value="ECO:0007669"/>
    <property type="project" value="UniProtKB-KW"/>
</dbReference>
<evidence type="ECO:0000256" key="12">
    <source>
        <dbReference type="ARBA" id="ARBA00042420"/>
    </source>
</evidence>
<dbReference type="Proteomes" id="UP001151699">
    <property type="component" value="Chromosome A"/>
</dbReference>
<comment type="similarity">
    <text evidence="3">Belongs to the peptidase C19 family.</text>
</comment>
<comment type="caution">
    <text evidence="15">The sequence shown here is derived from an EMBL/GenBank/DDBJ whole genome shotgun (WGS) entry which is preliminary data.</text>
</comment>
<evidence type="ECO:0000256" key="1">
    <source>
        <dbReference type="ARBA" id="ARBA00000707"/>
    </source>
</evidence>
<evidence type="ECO:0000256" key="2">
    <source>
        <dbReference type="ARBA" id="ARBA00004604"/>
    </source>
</evidence>
<dbReference type="Pfam" id="PF00443">
    <property type="entry name" value="UCH"/>
    <property type="match status" value="1"/>
</dbReference>
<dbReference type="PROSITE" id="PS00972">
    <property type="entry name" value="USP_1"/>
    <property type="match status" value="1"/>
</dbReference>
<dbReference type="GO" id="GO:0042981">
    <property type="term" value="P:regulation of apoptotic process"/>
    <property type="evidence" value="ECO:0007669"/>
    <property type="project" value="TreeGrafter"/>
</dbReference>
<dbReference type="AlphaFoldDB" id="A0A9Q0NGV4"/>
<evidence type="ECO:0000256" key="9">
    <source>
        <dbReference type="ARBA" id="ARBA00039432"/>
    </source>
</evidence>
<dbReference type="Gene3D" id="3.90.70.10">
    <property type="entry name" value="Cysteine proteinases"/>
    <property type="match status" value="1"/>
</dbReference>
<evidence type="ECO:0000256" key="13">
    <source>
        <dbReference type="ARBA" id="ARBA00043009"/>
    </source>
</evidence>